<accession>A0A397GHW7</accession>
<reference evidence="1 2" key="1">
    <citation type="submission" date="2018-08" db="EMBL/GenBank/DDBJ databases">
        <title>Genome and evolution of the arbuscular mycorrhizal fungus Diversispora epigaea (formerly Glomus versiforme) and its bacterial endosymbionts.</title>
        <authorList>
            <person name="Sun X."/>
            <person name="Fei Z."/>
            <person name="Harrison M."/>
        </authorList>
    </citation>
    <scope>NUCLEOTIDE SEQUENCE [LARGE SCALE GENOMIC DNA]</scope>
    <source>
        <strain evidence="1 2">IT104</strain>
    </source>
</reference>
<dbReference type="Proteomes" id="UP000266861">
    <property type="component" value="Unassembled WGS sequence"/>
</dbReference>
<gene>
    <name evidence="1" type="ORF">Glove_514g3</name>
</gene>
<name>A0A397GHW7_9GLOM</name>
<protein>
    <submittedName>
        <fullName evidence="1">Uncharacterized protein</fullName>
    </submittedName>
</protein>
<dbReference type="AlphaFoldDB" id="A0A397GHW7"/>
<evidence type="ECO:0000313" key="1">
    <source>
        <dbReference type="EMBL" id="RHZ49759.1"/>
    </source>
</evidence>
<sequence length="150" mass="17354">MENAKNRNLQSKPFLAYSFVLDPDNDTYLNENVFTKNELHKIRHFQTKRELGSLLSSTRKNRKRIMPAVKDMKRKIIGRKGNMIICKITAKFGCAEAGRRFEEQNNECKTCKLETIGLLHTVEQPDSSKEDNQLQHLQDICNMTPSPSQK</sequence>
<dbReference type="OrthoDB" id="2407197at2759"/>
<evidence type="ECO:0000313" key="2">
    <source>
        <dbReference type="Proteomes" id="UP000266861"/>
    </source>
</evidence>
<keyword evidence="2" id="KW-1185">Reference proteome</keyword>
<dbReference type="EMBL" id="PQFF01000444">
    <property type="protein sequence ID" value="RHZ49759.1"/>
    <property type="molecule type" value="Genomic_DNA"/>
</dbReference>
<proteinExistence type="predicted"/>
<comment type="caution">
    <text evidence="1">The sequence shown here is derived from an EMBL/GenBank/DDBJ whole genome shotgun (WGS) entry which is preliminary data.</text>
</comment>
<organism evidence="1 2">
    <name type="scientific">Diversispora epigaea</name>
    <dbReference type="NCBI Taxonomy" id="1348612"/>
    <lineage>
        <taxon>Eukaryota</taxon>
        <taxon>Fungi</taxon>
        <taxon>Fungi incertae sedis</taxon>
        <taxon>Mucoromycota</taxon>
        <taxon>Glomeromycotina</taxon>
        <taxon>Glomeromycetes</taxon>
        <taxon>Diversisporales</taxon>
        <taxon>Diversisporaceae</taxon>
        <taxon>Diversispora</taxon>
    </lineage>
</organism>